<gene>
    <name evidence="1" type="ORF">Pmar_PMAR012825</name>
</gene>
<dbReference type="Proteomes" id="UP000007800">
    <property type="component" value="Unassembled WGS sequence"/>
</dbReference>
<name>C5L5I2_PERM5</name>
<keyword evidence="2" id="KW-1185">Reference proteome</keyword>
<organism evidence="2">
    <name type="scientific">Perkinsus marinus (strain ATCC 50983 / TXsc)</name>
    <dbReference type="NCBI Taxonomy" id="423536"/>
    <lineage>
        <taxon>Eukaryota</taxon>
        <taxon>Sar</taxon>
        <taxon>Alveolata</taxon>
        <taxon>Perkinsozoa</taxon>
        <taxon>Perkinsea</taxon>
        <taxon>Perkinsida</taxon>
        <taxon>Perkinsidae</taxon>
        <taxon>Perkinsus</taxon>
    </lineage>
</organism>
<accession>C5L5I2</accession>
<dbReference type="AlphaFoldDB" id="C5L5I2"/>
<dbReference type="OrthoDB" id="407509at2759"/>
<sequence>CGFRESRSSTEVIHATNILRDGCLTHSKSSCLLAADYEKAFDRLERRYMIDCLRAAGLHPKYLRIIYQSYEHAA</sequence>
<feature type="non-terminal residue" evidence="1">
    <location>
        <position position="74"/>
    </location>
</feature>
<dbReference type="RefSeq" id="XP_002776191.1">
    <property type="nucleotide sequence ID" value="XM_002776145.1"/>
</dbReference>
<evidence type="ECO:0000313" key="2">
    <source>
        <dbReference type="Proteomes" id="UP000007800"/>
    </source>
</evidence>
<protein>
    <recommendedName>
        <fullName evidence="3">Reverse transcriptase domain-containing protein</fullName>
    </recommendedName>
</protein>
<reference evidence="1 2" key="1">
    <citation type="submission" date="2008-07" db="EMBL/GenBank/DDBJ databases">
        <authorList>
            <person name="El-Sayed N."/>
            <person name="Caler E."/>
            <person name="Inman J."/>
            <person name="Amedeo P."/>
            <person name="Hass B."/>
            <person name="Wortman J."/>
        </authorList>
    </citation>
    <scope>NUCLEOTIDE SEQUENCE [LARGE SCALE GENOMIC DNA]</scope>
    <source>
        <strain evidence="2">ATCC 50983 / TXsc</strain>
    </source>
</reference>
<dbReference type="GeneID" id="9064120"/>
<dbReference type="InParanoid" id="C5L5I2"/>
<evidence type="ECO:0000313" key="1">
    <source>
        <dbReference type="EMBL" id="EER08007.1"/>
    </source>
</evidence>
<dbReference type="EMBL" id="GG679369">
    <property type="protein sequence ID" value="EER08007.1"/>
    <property type="molecule type" value="Genomic_DNA"/>
</dbReference>
<proteinExistence type="predicted"/>
<feature type="non-terminal residue" evidence="1">
    <location>
        <position position="1"/>
    </location>
</feature>
<evidence type="ECO:0008006" key="3">
    <source>
        <dbReference type="Google" id="ProtNLM"/>
    </source>
</evidence>